<evidence type="ECO:0000259" key="2">
    <source>
        <dbReference type="Pfam" id="PF07624"/>
    </source>
</evidence>
<dbReference type="InterPro" id="IPR013043">
    <property type="entry name" value="DUF1595"/>
</dbReference>
<dbReference type="InterPro" id="IPR013036">
    <property type="entry name" value="DUF1587"/>
</dbReference>
<dbReference type="InterPro" id="IPR036909">
    <property type="entry name" value="Cyt_c-like_dom_sf"/>
</dbReference>
<dbReference type="eggNOG" id="COG2010">
    <property type="taxonomic scope" value="Bacteria"/>
</dbReference>
<keyword evidence="1" id="KW-0812">Transmembrane</keyword>
<evidence type="ECO:0000259" key="5">
    <source>
        <dbReference type="Pfam" id="PF07631"/>
    </source>
</evidence>
<reference evidence="8 9" key="1">
    <citation type="journal article" date="2017" name="Antonie Van Leeuwenhoek">
        <title>Rhizobium rhizosphaerae sp. nov., a novel species isolated from rice rhizosphere.</title>
        <authorList>
            <person name="Zhao J.J."/>
            <person name="Zhang J."/>
            <person name="Zhang R.J."/>
            <person name="Zhang C.W."/>
            <person name="Yin H.Q."/>
            <person name="Zhang X.X."/>
        </authorList>
    </citation>
    <scope>NUCLEOTIDE SEQUENCE [LARGE SCALE GENOMIC DNA]</scope>
    <source>
        <strain evidence="8 9">E3</strain>
    </source>
</reference>
<dbReference type="SUPFAM" id="SSF46626">
    <property type="entry name" value="Cytochrome c"/>
    <property type="match status" value="1"/>
</dbReference>
<evidence type="ECO:0000259" key="4">
    <source>
        <dbReference type="Pfam" id="PF07627"/>
    </source>
</evidence>
<feature type="domain" description="DUF1587" evidence="3">
    <location>
        <begin position="295"/>
        <end position="359"/>
    </location>
</feature>
<feature type="transmembrane region" description="Helical" evidence="1">
    <location>
        <begin position="80"/>
        <end position="100"/>
    </location>
</feature>
<dbReference type="eggNOG" id="COG4244">
    <property type="taxonomic scope" value="Bacteria"/>
</dbReference>
<name>K6Y4C3_9ALTE</name>
<sequence>MTLFRAIKPVWVLTLMVLILLGIAATVPINGASGDGVSRFIGRFHILVLHFPVTLLLLAPALSLYAYFTRNAAFKPFVRFLWWLGSVAVFITVSMGMLLAANEGFEIAEVRLHMLGGLSVAILTFFATALLTSSTPKAWYKFAYVSVSGALVIGLFVTAHAGGNLVHGESYLVRFAPSPIAQWFQTKQQTELTVVDDAVYNDQVRPLLTQYCFGCHGSDTQKGGVQLDVLNPDFVVGNDAPHWHAALDMINSGEMPPAKKKQPSAEERRVLVDWMTNGIHLAKEAKKGKSQQTIRRLTKQQYQNTLVELTSVDANFASLLPDDPLSEIGFSNNAELLQNSTLHLETFEQIARQALDKAIDPADKPEVVHYRMHFGKDIGVGEKHSKSSGYLDVPLPTKDFYVEVLDENGQPKSEAELGDLKKYFSASLRGSDKRRFKAESGHLSLFSAKPHKEINEPGKFGSWHGPSPNLAMQIKRYFPSEGEFILRIKAGKGSSFKIPVTFAAALPNLLPITSLDEYKQPKVTSEKSVVMTAATGNSSTNLVKSGPQSDLVVLKENEMQGFENFKVKLPTQQQAFYEINLVHPEMAKGEQTEVEIQFGKTAKFAHQLTSTGRAQTGEMVVSKLGAAMLKGDAHQVKLNVGQNFPGFSHLILTKTTLNESEAKKFENPYFVNQVNTHSSPVVVPFVGSRTDDGMDYKNLKHVETIKSEEGHSEIYSFRGRLENFPLPSVDAEGDQWVSGSLKVGLWNGDMINQEADAGSVINVDYIEFEAPYIEQWPSRSHRQIFVDSDLDKSSPEYARLIIKEFAKRAYRRPVSESEIQPYFEFWQAIAPEFERFEESIKEPLVAILSSTSFLYMAEPNDSFEAPDKTSEVVNDAPNQLFELLGIGSVQASENHHSLVTDYALANRLSYFLWNSPPDQELLSLAAKGELRNELDTQVKRMLTDTQRLQRFVTVFAREWLRLDRLENQTVDVESFPDFNRFVKKDMAMETTEFLTYLIQQDLSALNIIESDFAMLNQNLAEFYGLEGVTGPTFRKVTLDESTGRGGLLGQGAFLTGHADGVHSHPVKRAVWLKAKIMGVEPPPPPPNVPQLDPDTPGFDKLTLKQQLELHRDKDSCRDCHAKIDPYGLVFENYDAVGRYRDSYKGAVVDSLSVLPDGIEVNGLGEIKGYLLNAKQDQVVMSLVKHLYAYALGKEVNFHDESELNDLLEKVKNEDYSMQSVILSIIQSPSFNQA</sequence>
<feature type="transmembrane region" description="Helical" evidence="1">
    <location>
        <begin position="44"/>
        <end position="68"/>
    </location>
</feature>
<keyword evidence="1" id="KW-0472">Membrane</keyword>
<accession>K6Y4C3</accession>
<dbReference type="STRING" id="1127673.GLIP_0466"/>
<dbReference type="InterPro" id="IPR011478">
    <property type="entry name" value="DUF1585"/>
</dbReference>
<evidence type="ECO:0008006" key="10">
    <source>
        <dbReference type="Google" id="ProtNLM"/>
    </source>
</evidence>
<keyword evidence="1" id="KW-1133">Transmembrane helix</keyword>
<dbReference type="Pfam" id="PF07626">
    <property type="entry name" value="PSD3"/>
    <property type="match status" value="1"/>
</dbReference>
<dbReference type="Proteomes" id="UP000006334">
    <property type="component" value="Unassembled WGS sequence"/>
</dbReference>
<organism evidence="8 9">
    <name type="scientific">Aliiglaciecola lipolytica E3</name>
    <dbReference type="NCBI Taxonomy" id="1127673"/>
    <lineage>
        <taxon>Bacteria</taxon>
        <taxon>Pseudomonadati</taxon>
        <taxon>Pseudomonadota</taxon>
        <taxon>Gammaproteobacteria</taxon>
        <taxon>Alteromonadales</taxon>
        <taxon>Alteromonadaceae</taxon>
        <taxon>Aliiglaciecola</taxon>
    </lineage>
</organism>
<dbReference type="Pfam" id="PF07637">
    <property type="entry name" value="PSD5"/>
    <property type="match status" value="1"/>
</dbReference>
<feature type="domain" description="DUF1588" evidence="4">
    <location>
        <begin position="1044"/>
        <end position="1142"/>
    </location>
</feature>
<feature type="transmembrane region" description="Helical" evidence="1">
    <location>
        <begin position="112"/>
        <end position="131"/>
    </location>
</feature>
<comment type="caution">
    <text evidence="8">The sequence shown here is derived from an EMBL/GenBank/DDBJ whole genome shotgun (WGS) entry which is preliminary data.</text>
</comment>
<evidence type="ECO:0000256" key="1">
    <source>
        <dbReference type="SAM" id="Phobius"/>
    </source>
</evidence>
<dbReference type="InterPro" id="IPR011429">
    <property type="entry name" value="Cyt_c_Planctomycete-type"/>
</dbReference>
<evidence type="ECO:0000313" key="9">
    <source>
        <dbReference type="Proteomes" id="UP000006334"/>
    </source>
</evidence>
<dbReference type="Pfam" id="PF07635">
    <property type="entry name" value="PSCyt1"/>
    <property type="match status" value="1"/>
</dbReference>
<protein>
    <recommendedName>
        <fullName evidence="10">Cytochrome c domain-containing protein</fullName>
    </recommendedName>
</protein>
<dbReference type="Pfam" id="PF07624">
    <property type="entry name" value="PSD2"/>
    <property type="match status" value="1"/>
</dbReference>
<feature type="domain" description="DUF1592" evidence="5">
    <location>
        <begin position="900"/>
        <end position="1025"/>
    </location>
</feature>
<evidence type="ECO:0000259" key="7">
    <source>
        <dbReference type="Pfam" id="PF07637"/>
    </source>
</evidence>
<dbReference type="InterPro" id="IPR013039">
    <property type="entry name" value="DUF1588"/>
</dbReference>
<dbReference type="GO" id="GO:0009055">
    <property type="term" value="F:electron transfer activity"/>
    <property type="evidence" value="ECO:0007669"/>
    <property type="project" value="InterPro"/>
</dbReference>
<feature type="domain" description="DUF1595" evidence="7">
    <location>
        <begin position="798"/>
        <end position="858"/>
    </location>
</feature>
<keyword evidence="9" id="KW-1185">Reference proteome</keyword>
<feature type="domain" description="Cytochrome C Planctomycete-type" evidence="6">
    <location>
        <begin position="212"/>
        <end position="258"/>
    </location>
</feature>
<feature type="transmembrane region" description="Helical" evidence="1">
    <location>
        <begin position="143"/>
        <end position="163"/>
    </location>
</feature>
<dbReference type="GO" id="GO:0020037">
    <property type="term" value="F:heme binding"/>
    <property type="evidence" value="ECO:0007669"/>
    <property type="project" value="InterPro"/>
</dbReference>
<evidence type="ECO:0000259" key="3">
    <source>
        <dbReference type="Pfam" id="PF07626"/>
    </source>
</evidence>
<evidence type="ECO:0000259" key="6">
    <source>
        <dbReference type="Pfam" id="PF07635"/>
    </source>
</evidence>
<dbReference type="RefSeq" id="WP_008842932.1">
    <property type="nucleotide sequence ID" value="NZ_BAEN01000014.1"/>
</dbReference>
<evidence type="ECO:0000313" key="8">
    <source>
        <dbReference type="EMBL" id="GAC13112.1"/>
    </source>
</evidence>
<dbReference type="AlphaFoldDB" id="K6Y4C3"/>
<dbReference type="Pfam" id="PF07631">
    <property type="entry name" value="PSD4"/>
    <property type="match status" value="1"/>
</dbReference>
<proteinExistence type="predicted"/>
<gene>
    <name evidence="8" type="ORF">GLIP_0466</name>
</gene>
<dbReference type="Pfam" id="PF07627">
    <property type="entry name" value="PSCyt3"/>
    <property type="match status" value="1"/>
</dbReference>
<feature type="domain" description="DUF1585" evidence="2">
    <location>
        <begin position="1156"/>
        <end position="1230"/>
    </location>
</feature>
<dbReference type="EMBL" id="BAEN01000014">
    <property type="protein sequence ID" value="GAC13112.1"/>
    <property type="molecule type" value="Genomic_DNA"/>
</dbReference>
<dbReference type="InterPro" id="IPR013042">
    <property type="entry name" value="DUF1592"/>
</dbReference>